<feature type="transmembrane region" description="Helical" evidence="3">
    <location>
        <begin position="184"/>
        <end position="203"/>
    </location>
</feature>
<keyword evidence="3" id="KW-1133">Transmembrane helix</keyword>
<dbReference type="AlphaFoldDB" id="A0A2K4FA70"/>
<sequence>MKCPNCGQPVDEQDIFCGECGTKLKDPSTDKSASSTDKDKQPAQAESTKASQDNTSQEHKEHLVKTDNDQHATHQYDQEGTTSNQARSESQNHHQAQDHQPQDNQQATYKQRPHQNNSQQQNTSQPTQNHQANSQSSQNQQPQGPDFKQHSTDILHEMKDFFRTAFTRPDQIISSSKSFSAKTLITLLVAGFIVTAVFLAIMIPEGFLETFLQTEKSSAIGSFIFALFIGLIILFFVTYLLLRMINVNIPLQKFLSDFVLINTIPVVLFLIGCLLVRMHAFTVAITILILSLLMLMVTPVYLMTKNSHQHQLRMPVIYAILIYFLIVAFILRIFVESFITDSIGSAADALDGIFDQSSGGY</sequence>
<reference evidence="5 6" key="1">
    <citation type="submission" date="2017-08" db="EMBL/GenBank/DDBJ databases">
        <title>Draft genome sequences of 64 type strains of genus Staph aureus.</title>
        <authorList>
            <person name="Cole K."/>
            <person name="Golubchik T."/>
            <person name="Russell J."/>
            <person name="Foster D."/>
            <person name="Llewelyn M."/>
            <person name="Wilson D."/>
            <person name="Crook D."/>
            <person name="Paul J."/>
        </authorList>
    </citation>
    <scope>NUCLEOTIDE SEQUENCE [LARGE SCALE GENOMIC DNA]</scope>
    <source>
        <strain evidence="5 6">DSM 29875</strain>
    </source>
</reference>
<keyword evidence="3" id="KW-0812">Transmembrane</keyword>
<feature type="compositionally biased region" description="Polar residues" evidence="2">
    <location>
        <begin position="78"/>
        <end position="89"/>
    </location>
</feature>
<dbReference type="InterPro" id="IPR051644">
    <property type="entry name" value="TRAMP_AT-DNA-binding"/>
</dbReference>
<keyword evidence="1" id="KW-0677">Repeat</keyword>
<feature type="transmembrane region" description="Helical" evidence="3">
    <location>
        <begin position="316"/>
        <end position="335"/>
    </location>
</feature>
<protein>
    <recommendedName>
        <fullName evidence="4">Putative zinc-ribbon domain-containing protein</fullName>
    </recommendedName>
</protein>
<gene>
    <name evidence="5" type="ORF">CD039_09185</name>
</gene>
<evidence type="ECO:0000313" key="6">
    <source>
        <dbReference type="Proteomes" id="UP000242712"/>
    </source>
</evidence>
<dbReference type="OrthoDB" id="2414157at2"/>
<feature type="domain" description="Putative zinc-ribbon" evidence="4">
    <location>
        <begin position="2"/>
        <end position="24"/>
    </location>
</feature>
<evidence type="ECO:0000256" key="2">
    <source>
        <dbReference type="SAM" id="MobiDB-lite"/>
    </source>
</evidence>
<dbReference type="InterPro" id="IPR059113">
    <property type="entry name" value="Znf_ribbon"/>
</dbReference>
<dbReference type="GO" id="GO:0003723">
    <property type="term" value="F:RNA binding"/>
    <property type="evidence" value="ECO:0007669"/>
    <property type="project" value="TreeGrafter"/>
</dbReference>
<comment type="caution">
    <text evidence="5">The sequence shown here is derived from an EMBL/GenBank/DDBJ whole genome shotgun (WGS) entry which is preliminary data.</text>
</comment>
<dbReference type="PANTHER" id="PTHR46543:SF2">
    <property type="entry name" value="AGAP013096-PA"/>
    <property type="match status" value="1"/>
</dbReference>
<feature type="transmembrane region" description="Helical" evidence="3">
    <location>
        <begin position="283"/>
        <end position="304"/>
    </location>
</feature>
<dbReference type="EMBL" id="PPPX01000016">
    <property type="protein sequence ID" value="POA08258.1"/>
    <property type="molecule type" value="Genomic_DNA"/>
</dbReference>
<feature type="compositionally biased region" description="Basic and acidic residues" evidence="2">
    <location>
        <begin position="90"/>
        <end position="101"/>
    </location>
</feature>
<evidence type="ECO:0000256" key="3">
    <source>
        <dbReference type="SAM" id="Phobius"/>
    </source>
</evidence>
<feature type="compositionally biased region" description="Low complexity" evidence="2">
    <location>
        <begin position="114"/>
        <end position="143"/>
    </location>
</feature>
<dbReference type="PANTHER" id="PTHR46543">
    <property type="entry name" value="ZINC FINGER CCHC DOMAIN-CONTAINING PROTEIN 7"/>
    <property type="match status" value="1"/>
</dbReference>
<keyword evidence="3" id="KW-0472">Membrane</keyword>
<dbReference type="RefSeq" id="WP_103372056.1">
    <property type="nucleotide sequence ID" value="NZ_CBCRVO010000002.1"/>
</dbReference>
<organism evidence="5 6">
    <name type="scientific">Staphylococcus argensis</name>
    <dbReference type="NCBI Taxonomy" id="1607738"/>
    <lineage>
        <taxon>Bacteria</taxon>
        <taxon>Bacillati</taxon>
        <taxon>Bacillota</taxon>
        <taxon>Bacilli</taxon>
        <taxon>Bacillales</taxon>
        <taxon>Staphylococcaceae</taxon>
        <taxon>Staphylococcus</taxon>
    </lineage>
</organism>
<evidence type="ECO:0000259" key="4">
    <source>
        <dbReference type="Pfam" id="PF13248"/>
    </source>
</evidence>
<accession>A0A2K4FA70</accession>
<feature type="compositionally biased region" description="Polar residues" evidence="2">
    <location>
        <begin position="44"/>
        <end position="55"/>
    </location>
</feature>
<dbReference type="Proteomes" id="UP000242712">
    <property type="component" value="Unassembled WGS sequence"/>
</dbReference>
<feature type="region of interest" description="Disordered" evidence="2">
    <location>
        <begin position="1"/>
        <end position="149"/>
    </location>
</feature>
<feature type="transmembrane region" description="Helical" evidence="3">
    <location>
        <begin position="254"/>
        <end position="277"/>
    </location>
</feature>
<keyword evidence="6" id="KW-1185">Reference proteome</keyword>
<feature type="transmembrane region" description="Helical" evidence="3">
    <location>
        <begin position="223"/>
        <end position="242"/>
    </location>
</feature>
<dbReference type="GeneID" id="98298521"/>
<dbReference type="Pfam" id="PF13248">
    <property type="entry name" value="Zn_ribbon_3"/>
    <property type="match status" value="1"/>
</dbReference>
<evidence type="ECO:0000313" key="5">
    <source>
        <dbReference type="EMBL" id="POA08258.1"/>
    </source>
</evidence>
<name>A0A2K4FA70_9STAP</name>
<feature type="compositionally biased region" description="Basic and acidic residues" evidence="2">
    <location>
        <begin position="56"/>
        <end position="77"/>
    </location>
</feature>
<proteinExistence type="predicted"/>
<evidence type="ECO:0000256" key="1">
    <source>
        <dbReference type="ARBA" id="ARBA00022737"/>
    </source>
</evidence>